<dbReference type="CDD" id="cd05327">
    <property type="entry name" value="retinol-DH_like_SDR_c_like"/>
    <property type="match status" value="1"/>
</dbReference>
<dbReference type="OrthoDB" id="191139at2759"/>
<dbReference type="GeneID" id="9824919"/>
<dbReference type="eggNOG" id="KOG1208">
    <property type="taxonomic scope" value="Eukaryota"/>
</dbReference>
<dbReference type="PANTHER" id="PTHR43157">
    <property type="entry name" value="PHOSPHATIDYLINOSITOL-GLYCAN BIOSYNTHESIS CLASS F PROTEIN-RELATED"/>
    <property type="match status" value="1"/>
</dbReference>
<organism evidence="3">
    <name type="scientific">Caenorhabditis remanei</name>
    <name type="common">Caenorhabditis vulgaris</name>
    <dbReference type="NCBI Taxonomy" id="31234"/>
    <lineage>
        <taxon>Eukaryota</taxon>
        <taxon>Metazoa</taxon>
        <taxon>Ecdysozoa</taxon>
        <taxon>Nematoda</taxon>
        <taxon>Chromadorea</taxon>
        <taxon>Rhabditida</taxon>
        <taxon>Rhabditina</taxon>
        <taxon>Rhabditomorpha</taxon>
        <taxon>Rhabditoidea</taxon>
        <taxon>Rhabditidae</taxon>
        <taxon>Peloderinae</taxon>
        <taxon>Caenorhabditis</taxon>
    </lineage>
</organism>
<evidence type="ECO:0000256" key="1">
    <source>
        <dbReference type="RuleBase" id="RU000363"/>
    </source>
</evidence>
<dbReference type="CTD" id="9824919"/>
<dbReference type="KEGG" id="crq:GCK72_017512"/>
<comment type="similarity">
    <text evidence="1">Belongs to the short-chain dehydrogenases/reductases (SDR) family.</text>
</comment>
<proteinExistence type="inferred from homology"/>
<sequence>MFSRSFFSLKKALCISDKSTVKIIQFPSFSSPTMSVDGVEIEESDWFLPIVLISVTSFIALYMLRRFLKGGQFTERISAKNMVAVITGANCGIGFETVRELNLRKADVYMLCRNEEKANEAKRKLVRMGCDATRLHFIECDLTDFESVRRAARELLDSVGTIDILINNAGIMFQNKHELTKDGHEKTWQSNHLGPFLLTELLLPAIKKSTYARIVNVSSLMHTRSGKINIATVDDKKSFGMMKSYSQSKLANVMHARALTKELRKDGAEHVTANSVHPGGVDTELTRNTILVLPVIKQLSAPFRWFFLKTSRDGAQTSLYVALSKKLGGISGKYFADCKLAKENPLALDDQACQDLYNYSLEVTGLAK</sequence>
<accession>E3LTJ9</accession>
<dbReference type="AlphaFoldDB" id="E3LTJ9"/>
<dbReference type="Proteomes" id="UP000008281">
    <property type="component" value="Unassembled WGS sequence"/>
</dbReference>
<name>E3LTJ9_CAERE</name>
<dbReference type="Pfam" id="PF00106">
    <property type="entry name" value="adh_short"/>
    <property type="match status" value="1"/>
</dbReference>
<dbReference type="FunCoup" id="E3LTJ9">
    <property type="interactions" value="458"/>
</dbReference>
<protein>
    <submittedName>
        <fullName evidence="2">CRE-DHS-22 protein</fullName>
    </submittedName>
</protein>
<dbReference type="HOGENOM" id="CLU_010194_44_5_1"/>
<dbReference type="RefSeq" id="XP_003112590.2">
    <property type="nucleotide sequence ID" value="XM_003112542.2"/>
</dbReference>
<dbReference type="PRINTS" id="PR00080">
    <property type="entry name" value="SDRFAMILY"/>
</dbReference>
<dbReference type="PANTHER" id="PTHR43157:SF31">
    <property type="entry name" value="PHOSPHATIDYLINOSITOL-GLYCAN BIOSYNTHESIS CLASS F PROTEIN"/>
    <property type="match status" value="1"/>
</dbReference>
<dbReference type="PRINTS" id="PR00081">
    <property type="entry name" value="GDHRDH"/>
</dbReference>
<dbReference type="InterPro" id="IPR036291">
    <property type="entry name" value="NAD(P)-bd_dom_sf"/>
</dbReference>
<dbReference type="InterPro" id="IPR002347">
    <property type="entry name" value="SDR_fam"/>
</dbReference>
<dbReference type="EMBL" id="DS268415">
    <property type="protein sequence ID" value="EFP11111.1"/>
    <property type="molecule type" value="Genomic_DNA"/>
</dbReference>
<gene>
    <name evidence="2" type="primary">Cre-dhs-22</name>
    <name evidence="2" type="ORF">CRE_30658</name>
</gene>
<keyword evidence="3" id="KW-1185">Reference proteome</keyword>
<dbReference type="STRING" id="31234.E3LTJ9"/>
<reference evidence="2" key="1">
    <citation type="submission" date="2007-07" db="EMBL/GenBank/DDBJ databases">
        <title>PCAP assembly of the Caenorhabditis remanei genome.</title>
        <authorList>
            <consortium name="The Caenorhabditis remanei Sequencing Consortium"/>
            <person name="Wilson R.K."/>
        </authorList>
    </citation>
    <scope>NUCLEOTIDE SEQUENCE [LARGE SCALE GENOMIC DNA]</scope>
    <source>
        <strain evidence="2">PB4641</strain>
    </source>
</reference>
<dbReference type="SUPFAM" id="SSF51735">
    <property type="entry name" value="NAD(P)-binding Rossmann-fold domains"/>
    <property type="match status" value="1"/>
</dbReference>
<dbReference type="Gene3D" id="3.40.50.720">
    <property type="entry name" value="NAD(P)-binding Rossmann-like Domain"/>
    <property type="match status" value="1"/>
</dbReference>
<dbReference type="OMA" id="DGHELVW"/>
<evidence type="ECO:0000313" key="3">
    <source>
        <dbReference type="Proteomes" id="UP000008281"/>
    </source>
</evidence>
<evidence type="ECO:0000313" key="2">
    <source>
        <dbReference type="EMBL" id="EFP11111.1"/>
    </source>
</evidence>